<name>A0ABS3W9U6_9BACL</name>
<comment type="caution">
    <text evidence="2">The sequence shown here is derived from an EMBL/GenBank/DDBJ whole genome shotgun (WGS) entry which is preliminary data.</text>
</comment>
<dbReference type="Pfam" id="PF13472">
    <property type="entry name" value="Lipase_GDSL_2"/>
    <property type="match status" value="1"/>
</dbReference>
<proteinExistence type="predicted"/>
<evidence type="ECO:0000313" key="3">
    <source>
        <dbReference type="Proteomes" id="UP000670947"/>
    </source>
</evidence>
<evidence type="ECO:0000259" key="1">
    <source>
        <dbReference type="Pfam" id="PF13472"/>
    </source>
</evidence>
<dbReference type="InterPro" id="IPR036514">
    <property type="entry name" value="SGNH_hydro_sf"/>
</dbReference>
<dbReference type="SUPFAM" id="SSF52266">
    <property type="entry name" value="SGNH hydrolase"/>
    <property type="match status" value="1"/>
</dbReference>
<organism evidence="2 3">
    <name type="scientific">Paenibacillus artemisiicola</name>
    <dbReference type="NCBI Taxonomy" id="1172618"/>
    <lineage>
        <taxon>Bacteria</taxon>
        <taxon>Bacillati</taxon>
        <taxon>Bacillota</taxon>
        <taxon>Bacilli</taxon>
        <taxon>Bacillales</taxon>
        <taxon>Paenibacillaceae</taxon>
        <taxon>Paenibacillus</taxon>
    </lineage>
</organism>
<dbReference type="EMBL" id="JAGGDJ010000007">
    <property type="protein sequence ID" value="MBO7745111.1"/>
    <property type="molecule type" value="Genomic_DNA"/>
</dbReference>
<reference evidence="2 3" key="1">
    <citation type="submission" date="2021-03" db="EMBL/GenBank/DDBJ databases">
        <title>Paenibacillus artemisicola MWE-103 whole genome sequence.</title>
        <authorList>
            <person name="Ham Y.J."/>
        </authorList>
    </citation>
    <scope>NUCLEOTIDE SEQUENCE [LARGE SCALE GENOMIC DNA]</scope>
    <source>
        <strain evidence="2 3">MWE-103</strain>
    </source>
</reference>
<feature type="domain" description="SGNH hydrolase-type esterase" evidence="1">
    <location>
        <begin position="43"/>
        <end position="218"/>
    </location>
</feature>
<dbReference type="Proteomes" id="UP000670947">
    <property type="component" value="Unassembled WGS sequence"/>
</dbReference>
<sequence>MGVVGFNKETESSIIGVIAMNPSKLKEYRMLNRHAKQGQILFVGSSLMEGFPIHEMQLSWNLGLDRVIYNRGIGGTTTADLLQSMDACIFDLAPSKLFINIGSNDIGAEGYSKEALLMNYASIMDQLQARLPLCEVFVMAYYPVNAGADFGMEESEKAAMFATRTNANLLEANAAIEQAAKQHGFTFINANEGLTDGEGNLKPEFTVEGIHLWPNAYRVILENLKKYL</sequence>
<keyword evidence="3" id="KW-1185">Reference proteome</keyword>
<dbReference type="InterPro" id="IPR013830">
    <property type="entry name" value="SGNH_hydro"/>
</dbReference>
<evidence type="ECO:0000313" key="2">
    <source>
        <dbReference type="EMBL" id="MBO7745111.1"/>
    </source>
</evidence>
<gene>
    <name evidence="2" type="ORF">I8J29_12955</name>
</gene>
<dbReference type="Gene3D" id="3.40.50.1110">
    <property type="entry name" value="SGNH hydrolase"/>
    <property type="match status" value="1"/>
</dbReference>
<accession>A0ABS3W9U6</accession>
<protein>
    <recommendedName>
        <fullName evidence="1">SGNH hydrolase-type esterase domain-containing protein</fullName>
    </recommendedName>
</protein>